<keyword evidence="2" id="KW-1185">Reference proteome</keyword>
<accession>A0A914RGB6</accession>
<dbReference type="GO" id="GO:0006811">
    <property type="term" value="P:monoatomic ion transport"/>
    <property type="evidence" value="ECO:0007669"/>
    <property type="project" value="InterPro"/>
</dbReference>
<keyword evidence="1" id="KW-0472">Membrane</keyword>
<dbReference type="WBParaSite" id="PEQ_0000382201-mRNA-1">
    <property type="protein sequence ID" value="PEQ_0000382201-mRNA-1"/>
    <property type="gene ID" value="PEQ_0000382201"/>
</dbReference>
<reference evidence="3" key="1">
    <citation type="submission" date="2022-11" db="UniProtKB">
        <authorList>
            <consortium name="WormBaseParasite"/>
        </authorList>
    </citation>
    <scope>IDENTIFICATION</scope>
</reference>
<evidence type="ECO:0000256" key="1">
    <source>
        <dbReference type="SAM" id="Phobius"/>
    </source>
</evidence>
<keyword evidence="1" id="KW-1133">Transmembrane helix</keyword>
<organism evidence="2 3">
    <name type="scientific">Parascaris equorum</name>
    <name type="common">Equine roundworm</name>
    <dbReference type="NCBI Taxonomy" id="6256"/>
    <lineage>
        <taxon>Eukaryota</taxon>
        <taxon>Metazoa</taxon>
        <taxon>Ecdysozoa</taxon>
        <taxon>Nematoda</taxon>
        <taxon>Chromadorea</taxon>
        <taxon>Rhabditida</taxon>
        <taxon>Spirurina</taxon>
        <taxon>Ascaridomorpha</taxon>
        <taxon>Ascaridoidea</taxon>
        <taxon>Ascarididae</taxon>
        <taxon>Parascaris</taxon>
    </lineage>
</organism>
<name>A0A914RGB6_PAREQ</name>
<dbReference type="Proteomes" id="UP000887564">
    <property type="component" value="Unplaced"/>
</dbReference>
<keyword evidence="1" id="KW-0812">Transmembrane</keyword>
<sequence>MKESAAHARDDWKYLSMVIDRLLLVTFFGITLGGTVAIIFSAPHVFDFVDQREVIQRLIAASQQDAPAATTGRL</sequence>
<feature type="transmembrane region" description="Helical" evidence="1">
    <location>
        <begin position="21"/>
        <end position="42"/>
    </location>
</feature>
<dbReference type="SUPFAM" id="SSF90112">
    <property type="entry name" value="Neurotransmitter-gated ion-channel transmembrane pore"/>
    <property type="match status" value="1"/>
</dbReference>
<protein>
    <submittedName>
        <fullName evidence="3">Neurotransmitter-gated ion-channel transmembrane domain-containing protein</fullName>
    </submittedName>
</protein>
<evidence type="ECO:0000313" key="2">
    <source>
        <dbReference type="Proteomes" id="UP000887564"/>
    </source>
</evidence>
<dbReference type="AlphaFoldDB" id="A0A914RGB6"/>
<dbReference type="GO" id="GO:0016020">
    <property type="term" value="C:membrane"/>
    <property type="evidence" value="ECO:0007669"/>
    <property type="project" value="InterPro"/>
</dbReference>
<evidence type="ECO:0000313" key="3">
    <source>
        <dbReference type="WBParaSite" id="PEQ_0000382201-mRNA-1"/>
    </source>
</evidence>
<dbReference type="InterPro" id="IPR038050">
    <property type="entry name" value="Neuro_actylchol_rec"/>
</dbReference>
<proteinExistence type="predicted"/>
<dbReference type="Gene3D" id="1.20.58.390">
    <property type="entry name" value="Neurotransmitter-gated ion-channel transmembrane domain"/>
    <property type="match status" value="1"/>
</dbReference>
<dbReference type="InterPro" id="IPR036719">
    <property type="entry name" value="Neuro-gated_channel_TM_sf"/>
</dbReference>